<accession>A0A921F6L0</accession>
<reference evidence="1" key="1">
    <citation type="journal article" date="2021" name="PeerJ">
        <title>Extensive microbial diversity within the chicken gut microbiome revealed by metagenomics and culture.</title>
        <authorList>
            <person name="Gilroy R."/>
            <person name="Ravi A."/>
            <person name="Getino M."/>
            <person name="Pursley I."/>
            <person name="Horton D.L."/>
            <person name="Alikhan N.F."/>
            <person name="Baker D."/>
            <person name="Gharbi K."/>
            <person name="Hall N."/>
            <person name="Watson M."/>
            <person name="Adriaenssens E.M."/>
            <person name="Foster-Nyarko E."/>
            <person name="Jarju S."/>
            <person name="Secka A."/>
            <person name="Antonio M."/>
            <person name="Oren A."/>
            <person name="Chaudhuri R.R."/>
            <person name="La Ragione R."/>
            <person name="Hildebrand F."/>
            <person name="Pallen M.J."/>
        </authorList>
    </citation>
    <scope>NUCLEOTIDE SEQUENCE</scope>
    <source>
        <strain evidence="1">CHK174-6876</strain>
    </source>
</reference>
<dbReference type="InterPro" id="IPR006528">
    <property type="entry name" value="Phage_head_morphogenesis_dom"/>
</dbReference>
<evidence type="ECO:0000313" key="1">
    <source>
        <dbReference type="EMBL" id="HJE96330.1"/>
    </source>
</evidence>
<dbReference type="NCBIfam" id="TIGR01641">
    <property type="entry name" value="phageSPP1_gp7"/>
    <property type="match status" value="1"/>
</dbReference>
<dbReference type="EMBL" id="DYXG01000018">
    <property type="protein sequence ID" value="HJE96330.1"/>
    <property type="molecule type" value="Genomic_DNA"/>
</dbReference>
<reference evidence="1" key="2">
    <citation type="submission" date="2021-09" db="EMBL/GenBank/DDBJ databases">
        <authorList>
            <person name="Gilroy R."/>
        </authorList>
    </citation>
    <scope>NUCLEOTIDE SEQUENCE</scope>
    <source>
        <strain evidence="1">CHK174-6876</strain>
    </source>
</reference>
<comment type="caution">
    <text evidence="1">The sequence shown here is derived from an EMBL/GenBank/DDBJ whole genome shotgun (WGS) entry which is preliminary data.</text>
</comment>
<proteinExistence type="predicted"/>
<name>A0A921F6L0_9LACO</name>
<dbReference type="Proteomes" id="UP000707535">
    <property type="component" value="Unassembled WGS sequence"/>
</dbReference>
<gene>
    <name evidence="1" type="ORF">K8V00_01800</name>
</gene>
<dbReference type="AlphaFoldDB" id="A0A921F6L0"/>
<sequence>MTKNNYWLKREQKWIKERQKSDAKYVKQMTKQYKALQDNLERQIKQFYATYASDTGMSMKDAVKAVKSFDVKSFESTAKKMVEQKDFSPYANDRLKIYNATMKINRLEYLKSQVGQELTEFTNEQEQQFYGNLKESYLDELDRQSGILGRHANVQVKQSMDTIINASFHGAVWSQRLWVAQDELKAKLDTLLTRSMIRGINPKQLVRYVRSNISKEIKNSTAVAERLMITETARVQDQLQTELFKKNNVEYVKWVAEPTACDICLEIAAENDGVYPVDKAPEVPQHPRCRCARSAWFEKEIY</sequence>
<organism evidence="1 2">
    <name type="scientific">Ligilactobacillus acidipiscis</name>
    <dbReference type="NCBI Taxonomy" id="89059"/>
    <lineage>
        <taxon>Bacteria</taxon>
        <taxon>Bacillati</taxon>
        <taxon>Bacillota</taxon>
        <taxon>Bacilli</taxon>
        <taxon>Lactobacillales</taxon>
        <taxon>Lactobacillaceae</taxon>
        <taxon>Ligilactobacillus</taxon>
    </lineage>
</organism>
<dbReference type="RefSeq" id="WP_270333096.1">
    <property type="nucleotide sequence ID" value="NZ_JAQDEX010000003.1"/>
</dbReference>
<protein>
    <submittedName>
        <fullName evidence="1">Minor capsid protein</fullName>
    </submittedName>
</protein>
<evidence type="ECO:0000313" key="2">
    <source>
        <dbReference type="Proteomes" id="UP000707535"/>
    </source>
</evidence>